<accession>A0AAD7JPX1</accession>
<dbReference type="EMBL" id="JARKIB010000018">
    <property type="protein sequence ID" value="KAJ7769470.1"/>
    <property type="molecule type" value="Genomic_DNA"/>
</dbReference>
<gene>
    <name evidence="2" type="ORF">B0H16DRAFT_1452655</name>
</gene>
<keyword evidence="3" id="KW-1185">Reference proteome</keyword>
<comment type="caution">
    <text evidence="2">The sequence shown here is derived from an EMBL/GenBank/DDBJ whole genome shotgun (WGS) entry which is preliminary data.</text>
</comment>
<dbReference type="AlphaFoldDB" id="A0AAD7JPX1"/>
<dbReference type="Proteomes" id="UP001215598">
    <property type="component" value="Unassembled WGS sequence"/>
</dbReference>
<evidence type="ECO:0000313" key="2">
    <source>
        <dbReference type="EMBL" id="KAJ7769470.1"/>
    </source>
</evidence>
<protein>
    <submittedName>
        <fullName evidence="2">Uncharacterized protein</fullName>
    </submittedName>
</protein>
<feature type="region of interest" description="Disordered" evidence="1">
    <location>
        <begin position="64"/>
        <end position="85"/>
    </location>
</feature>
<evidence type="ECO:0000313" key="3">
    <source>
        <dbReference type="Proteomes" id="UP001215598"/>
    </source>
</evidence>
<proteinExistence type="predicted"/>
<sequence>MHIQHSRLQPELGSLRNSATANLKWWMGAGPSADDPRTKFGVNGNKPSSSSAPIEAASFVQKGSVAAQPANRRNGGCVSDPRRTVGRPQMLSANYRGDWSADFFADRSSSQPRLANGVKRRALSVVKVGDGRSGGSMSGKSQEVVLQIQILTGERNKRIILVSRVFAAYSQRTRNLETESGW</sequence>
<evidence type="ECO:0000256" key="1">
    <source>
        <dbReference type="SAM" id="MobiDB-lite"/>
    </source>
</evidence>
<organism evidence="2 3">
    <name type="scientific">Mycena metata</name>
    <dbReference type="NCBI Taxonomy" id="1033252"/>
    <lineage>
        <taxon>Eukaryota</taxon>
        <taxon>Fungi</taxon>
        <taxon>Dikarya</taxon>
        <taxon>Basidiomycota</taxon>
        <taxon>Agaricomycotina</taxon>
        <taxon>Agaricomycetes</taxon>
        <taxon>Agaricomycetidae</taxon>
        <taxon>Agaricales</taxon>
        <taxon>Marasmiineae</taxon>
        <taxon>Mycenaceae</taxon>
        <taxon>Mycena</taxon>
    </lineage>
</organism>
<name>A0AAD7JPX1_9AGAR</name>
<reference evidence="2" key="1">
    <citation type="submission" date="2023-03" db="EMBL/GenBank/DDBJ databases">
        <title>Massive genome expansion in bonnet fungi (Mycena s.s.) driven by repeated elements and novel gene families across ecological guilds.</title>
        <authorList>
            <consortium name="Lawrence Berkeley National Laboratory"/>
            <person name="Harder C.B."/>
            <person name="Miyauchi S."/>
            <person name="Viragh M."/>
            <person name="Kuo A."/>
            <person name="Thoen E."/>
            <person name="Andreopoulos B."/>
            <person name="Lu D."/>
            <person name="Skrede I."/>
            <person name="Drula E."/>
            <person name="Henrissat B."/>
            <person name="Morin E."/>
            <person name="Kohler A."/>
            <person name="Barry K."/>
            <person name="LaButti K."/>
            <person name="Morin E."/>
            <person name="Salamov A."/>
            <person name="Lipzen A."/>
            <person name="Mereny Z."/>
            <person name="Hegedus B."/>
            <person name="Baldrian P."/>
            <person name="Stursova M."/>
            <person name="Weitz H."/>
            <person name="Taylor A."/>
            <person name="Grigoriev I.V."/>
            <person name="Nagy L.G."/>
            <person name="Martin F."/>
            <person name="Kauserud H."/>
        </authorList>
    </citation>
    <scope>NUCLEOTIDE SEQUENCE</scope>
    <source>
        <strain evidence="2">CBHHK182m</strain>
    </source>
</reference>